<dbReference type="GO" id="GO:0032040">
    <property type="term" value="C:small-subunit processome"/>
    <property type="evidence" value="ECO:0007669"/>
    <property type="project" value="TreeGrafter"/>
</dbReference>
<evidence type="ECO:0000256" key="6">
    <source>
        <dbReference type="SAM" id="MobiDB-lite"/>
    </source>
</evidence>
<evidence type="ECO:0000256" key="4">
    <source>
        <dbReference type="ARBA" id="ARBA00022737"/>
    </source>
</evidence>
<dbReference type="PANTHER" id="PTHR18359:SF0">
    <property type="entry name" value="U3 SMALL NUCLEOLAR RNA-ASSOCIATED PROTEIN 18 HOMOLOG"/>
    <property type="match status" value="1"/>
</dbReference>
<dbReference type="OMA" id="NPSHNCL"/>
<keyword evidence="3" id="KW-0853">WD repeat</keyword>
<comment type="subcellular location">
    <subcellularLocation>
        <location evidence="1">Nucleus</location>
        <location evidence="1">Nucleolus</location>
    </subcellularLocation>
</comment>
<dbReference type="RefSeq" id="XP_028546209.1">
    <property type="nucleotide sequence ID" value="XM_028690408.1"/>
</dbReference>
<evidence type="ECO:0000256" key="5">
    <source>
        <dbReference type="ARBA" id="ARBA00023242"/>
    </source>
</evidence>
<dbReference type="OrthoDB" id="1935146at2759"/>
<proteinExistence type="predicted"/>
<dbReference type="GO" id="GO:0034388">
    <property type="term" value="C:Pwp2p-containing subcomplex of 90S preribosome"/>
    <property type="evidence" value="ECO:0007669"/>
    <property type="project" value="TreeGrafter"/>
</dbReference>
<keyword evidence="5" id="KW-0539">Nucleus</keyword>
<evidence type="ECO:0000256" key="2">
    <source>
        <dbReference type="ARBA" id="ARBA00022552"/>
    </source>
</evidence>
<comment type="caution">
    <text evidence="7">The sequence shown here is derived from an EMBL/GenBank/DDBJ whole genome shotgun (WGS) entry which is preliminary data.</text>
</comment>
<keyword evidence="4" id="KW-0677">Repeat</keyword>
<dbReference type="AlphaFoldDB" id="A0A1Y1JN02"/>
<dbReference type="EMBL" id="BDQF01000015">
    <property type="protein sequence ID" value="GAW83620.1"/>
    <property type="molecule type" value="Genomic_DNA"/>
</dbReference>
<evidence type="ECO:0000256" key="1">
    <source>
        <dbReference type="ARBA" id="ARBA00004604"/>
    </source>
</evidence>
<name>A0A1Y1JN02_PLAGO</name>
<keyword evidence="2" id="KW-0698">rRNA processing</keyword>
<dbReference type="Proteomes" id="UP000195521">
    <property type="component" value="Unassembled WGS sequence"/>
</dbReference>
<reference evidence="8" key="1">
    <citation type="submission" date="2017-04" db="EMBL/GenBank/DDBJ databases">
        <title>Plasmodium gonderi genome.</title>
        <authorList>
            <person name="Arisue N."/>
            <person name="Honma H."/>
            <person name="Kawai S."/>
            <person name="Tougan T."/>
            <person name="Tanabe K."/>
            <person name="Horii T."/>
        </authorList>
    </citation>
    <scope>NUCLEOTIDE SEQUENCE [LARGE SCALE GENOMIC DNA]</scope>
    <source>
        <strain evidence="8">ATCC 30045</strain>
    </source>
</reference>
<dbReference type="GeneID" id="39750366"/>
<feature type="region of interest" description="Disordered" evidence="6">
    <location>
        <begin position="142"/>
        <end position="165"/>
    </location>
</feature>
<dbReference type="PANTHER" id="PTHR18359">
    <property type="entry name" value="WD-REPEAT PROTEIN-RELATED"/>
    <property type="match status" value="1"/>
</dbReference>
<evidence type="ECO:0000313" key="8">
    <source>
        <dbReference type="Proteomes" id="UP000195521"/>
    </source>
</evidence>
<dbReference type="SUPFAM" id="SSF101908">
    <property type="entry name" value="Putative isomerase YbhE"/>
    <property type="match status" value="1"/>
</dbReference>
<evidence type="ECO:0000256" key="3">
    <source>
        <dbReference type="ARBA" id="ARBA00022574"/>
    </source>
</evidence>
<dbReference type="GO" id="GO:0006364">
    <property type="term" value="P:rRNA processing"/>
    <property type="evidence" value="ECO:0007669"/>
    <property type="project" value="UniProtKB-KW"/>
</dbReference>
<keyword evidence="8" id="KW-1185">Reference proteome</keyword>
<accession>A0A1Y1JN02</accession>
<protein>
    <submittedName>
        <fullName evidence="7">Uncharacterized protein</fullName>
    </submittedName>
</protein>
<dbReference type="Gene3D" id="2.130.10.10">
    <property type="entry name" value="YVTN repeat-like/Quinoprotein amine dehydrogenase"/>
    <property type="match status" value="1"/>
</dbReference>
<sequence length="589" mass="68907">MNSSMFEGNDIIITDTFLSDDENEEEVHNIKKKATNEKNNCVRVKKSDSIVHVANDDNLNSIFTTNYDKPNDEISSSEESYPITRKDNKYEEIPSNQNEVEGFFNFENYLNDTNGLSEEEEKGELRKRKRCLKGNKAWHDSDDDVTGGVVENSENEISDKDPNEFPHRFAAVSDNDSEDGIQLAIEQEEDEEKLIKNEQSKSYFEKYIENIEIETYESKEKDDPSSNINMEDVYIFDDKEMDVHIKKKKKINKMNEKNIFLKYHLQKFTFHQIEDKKIKQLVGLPKAKLILSVYNSNLHLFQYKDRQLTISKKICFSKNISHVQEHNGDAYILLYDNYIRNYNLEKGMVYKNRIHYGNTNFAVPKEIKFFDDNNEKIEEEMSEISKCSNDNLYGISFRHSGKINVYDTRCYDVVKSFEMDYKYIGMSFHKKTNSLFGIDNKGNIYNWCLNSNKLIDKVMDNYSVFPSCFNIYDDYLVTGSYNGFLNLFDVNNLKEPIKSFKNLTLRVSNAIFNHSHNCLLYYTKLAKNGIKLIDLKTNYVYCNVPWFNVNMKYNILAADFFNNGNNLCFSVKPNSFYLYDIFGDTPSGC</sequence>
<evidence type="ECO:0000313" key="7">
    <source>
        <dbReference type="EMBL" id="GAW83620.1"/>
    </source>
</evidence>
<dbReference type="InterPro" id="IPR015943">
    <property type="entry name" value="WD40/YVTN_repeat-like_dom_sf"/>
</dbReference>
<gene>
    <name evidence="7" type="ORF">PGO_144180</name>
</gene>
<dbReference type="InterPro" id="IPR045161">
    <property type="entry name" value="Utp18"/>
</dbReference>
<organism evidence="7 8">
    <name type="scientific">Plasmodium gonderi</name>
    <dbReference type="NCBI Taxonomy" id="77519"/>
    <lineage>
        <taxon>Eukaryota</taxon>
        <taxon>Sar</taxon>
        <taxon>Alveolata</taxon>
        <taxon>Apicomplexa</taxon>
        <taxon>Aconoidasida</taxon>
        <taxon>Haemosporida</taxon>
        <taxon>Plasmodiidae</taxon>
        <taxon>Plasmodium</taxon>
        <taxon>Plasmodium (Plasmodium)</taxon>
    </lineage>
</organism>